<evidence type="ECO:0000313" key="2">
    <source>
        <dbReference type="Proteomes" id="UP000192247"/>
    </source>
</evidence>
<name>A0A1V9XQR2_9ACAR</name>
<sequence>MTVAFHDVAGSSAGERPGIVLEPSGEYMFNLEQREIVYLPRPYDTMCTDYVQWPRQEQLQSILTKTVRLIL</sequence>
<evidence type="ECO:0000313" key="1">
    <source>
        <dbReference type="EMBL" id="OQR75829.1"/>
    </source>
</evidence>
<protein>
    <submittedName>
        <fullName evidence="1">Uncharacterized protein</fullName>
    </submittedName>
</protein>
<dbReference type="EMBL" id="MNPL01005720">
    <property type="protein sequence ID" value="OQR75829.1"/>
    <property type="molecule type" value="Genomic_DNA"/>
</dbReference>
<dbReference type="AlphaFoldDB" id="A0A1V9XQR2"/>
<dbReference type="InParanoid" id="A0A1V9XQR2"/>
<proteinExistence type="predicted"/>
<accession>A0A1V9XQR2</accession>
<organism evidence="1 2">
    <name type="scientific">Tropilaelaps mercedesae</name>
    <dbReference type="NCBI Taxonomy" id="418985"/>
    <lineage>
        <taxon>Eukaryota</taxon>
        <taxon>Metazoa</taxon>
        <taxon>Ecdysozoa</taxon>
        <taxon>Arthropoda</taxon>
        <taxon>Chelicerata</taxon>
        <taxon>Arachnida</taxon>
        <taxon>Acari</taxon>
        <taxon>Parasitiformes</taxon>
        <taxon>Mesostigmata</taxon>
        <taxon>Gamasina</taxon>
        <taxon>Dermanyssoidea</taxon>
        <taxon>Laelapidae</taxon>
        <taxon>Tropilaelaps</taxon>
    </lineage>
</organism>
<comment type="caution">
    <text evidence="1">The sequence shown here is derived from an EMBL/GenBank/DDBJ whole genome shotgun (WGS) entry which is preliminary data.</text>
</comment>
<reference evidence="1 2" key="1">
    <citation type="journal article" date="2017" name="Gigascience">
        <title>Draft genome of the honey bee ectoparasitic mite, Tropilaelaps mercedesae, is shaped by the parasitic life history.</title>
        <authorList>
            <person name="Dong X."/>
            <person name="Armstrong S.D."/>
            <person name="Xia D."/>
            <person name="Makepeace B.L."/>
            <person name="Darby A.C."/>
            <person name="Kadowaki T."/>
        </authorList>
    </citation>
    <scope>NUCLEOTIDE SEQUENCE [LARGE SCALE GENOMIC DNA]</scope>
    <source>
        <strain evidence="1">Wuxi-XJTLU</strain>
    </source>
</reference>
<keyword evidence="2" id="KW-1185">Reference proteome</keyword>
<gene>
    <name evidence="1" type="ORF">BIW11_03190</name>
</gene>
<dbReference type="Proteomes" id="UP000192247">
    <property type="component" value="Unassembled WGS sequence"/>
</dbReference>